<dbReference type="InterPro" id="IPR027417">
    <property type="entry name" value="P-loop_NTPase"/>
</dbReference>
<reference evidence="6" key="1">
    <citation type="submission" date="2015-07" db="EMBL/GenBank/DDBJ databases">
        <authorList>
            <person name="Rodrigo-Torres Lidia"/>
            <person name="Arahal R.David."/>
        </authorList>
    </citation>
    <scope>NUCLEOTIDE SEQUENCE [LARGE SCALE GENOMIC DNA]</scope>
    <source>
        <strain evidence="6">CECT 5096</strain>
    </source>
</reference>
<keyword evidence="3 5" id="KW-0067">ATP-binding</keyword>
<dbReference type="InterPro" id="IPR050093">
    <property type="entry name" value="ABC_SmlMolc_Importer"/>
</dbReference>
<name>A0A0M7AX87_9HYPH</name>
<dbReference type="InterPro" id="IPR003593">
    <property type="entry name" value="AAA+_ATPase"/>
</dbReference>
<dbReference type="Proteomes" id="UP000049983">
    <property type="component" value="Unassembled WGS sequence"/>
</dbReference>
<dbReference type="RefSeq" id="WP_082442962.1">
    <property type="nucleotide sequence ID" value="NZ_CXWA01000009.1"/>
</dbReference>
<gene>
    <name evidence="5" type="primary">cysA_5</name>
    <name evidence="5" type="ORF">LA5096_05648</name>
</gene>
<dbReference type="GO" id="GO:0005524">
    <property type="term" value="F:ATP binding"/>
    <property type="evidence" value="ECO:0007669"/>
    <property type="project" value="UniProtKB-KW"/>
</dbReference>
<dbReference type="PANTHER" id="PTHR42781:SF4">
    <property type="entry name" value="SPERMIDINE_PUTRESCINE IMPORT ATP-BINDING PROTEIN POTA"/>
    <property type="match status" value="1"/>
</dbReference>
<keyword evidence="1" id="KW-0813">Transport</keyword>
<dbReference type="SMART" id="SM00382">
    <property type="entry name" value="AAA"/>
    <property type="match status" value="1"/>
</dbReference>
<protein>
    <submittedName>
        <fullName evidence="5">Sulfate/thiosulfate import ATP-binding protein CysA</fullName>
        <ecNumber evidence="5">3.6.3.25</ecNumber>
    </submittedName>
</protein>
<dbReference type="PANTHER" id="PTHR42781">
    <property type="entry name" value="SPERMIDINE/PUTRESCINE IMPORT ATP-BINDING PROTEIN POTA"/>
    <property type="match status" value="1"/>
</dbReference>
<evidence type="ECO:0000256" key="3">
    <source>
        <dbReference type="ARBA" id="ARBA00022840"/>
    </source>
</evidence>
<keyword evidence="2" id="KW-0547">Nucleotide-binding</keyword>
<dbReference type="Gene3D" id="3.40.50.300">
    <property type="entry name" value="P-loop containing nucleotide triphosphate hydrolases"/>
    <property type="match status" value="1"/>
</dbReference>
<evidence type="ECO:0000313" key="6">
    <source>
        <dbReference type="Proteomes" id="UP000049983"/>
    </source>
</evidence>
<dbReference type="OrthoDB" id="9802264at2"/>
<dbReference type="InterPro" id="IPR003439">
    <property type="entry name" value="ABC_transporter-like_ATP-bd"/>
</dbReference>
<evidence type="ECO:0000259" key="4">
    <source>
        <dbReference type="PROSITE" id="PS50893"/>
    </source>
</evidence>
<evidence type="ECO:0000256" key="2">
    <source>
        <dbReference type="ARBA" id="ARBA00022741"/>
    </source>
</evidence>
<organism evidence="5 6">
    <name type="scientific">Roseibium album</name>
    <dbReference type="NCBI Taxonomy" id="311410"/>
    <lineage>
        <taxon>Bacteria</taxon>
        <taxon>Pseudomonadati</taxon>
        <taxon>Pseudomonadota</taxon>
        <taxon>Alphaproteobacteria</taxon>
        <taxon>Hyphomicrobiales</taxon>
        <taxon>Stappiaceae</taxon>
        <taxon>Roseibium</taxon>
    </lineage>
</organism>
<dbReference type="Pfam" id="PF00005">
    <property type="entry name" value="ABC_tran"/>
    <property type="match status" value="1"/>
</dbReference>
<dbReference type="SUPFAM" id="SSF52540">
    <property type="entry name" value="P-loop containing nucleoside triphosphate hydrolases"/>
    <property type="match status" value="1"/>
</dbReference>
<dbReference type="PROSITE" id="PS50893">
    <property type="entry name" value="ABC_TRANSPORTER_2"/>
    <property type="match status" value="1"/>
</dbReference>
<feature type="domain" description="ABC transporter" evidence="4">
    <location>
        <begin position="5"/>
        <end position="231"/>
    </location>
</feature>
<sequence length="237" mass="25916">MPEALDRAGLTLEAVSIHVDGAPLLDIDCHIPPGNILTIMGESGSGKSSLLDFIAGFLKPALHAEGRIFLNGKNLTDLPAQERHIGLMFQSPLLFPHMSVMQNLMFAIPARVRGRQHRKEIARQALEDVGLNGFGDRDPATLSGGQQTRVALMRTLLAQPMALLLDEPFSSLDQARRAEVRELVFCQARKNDLPVLLVTHDEEDALAAGGLVHFLDNHKNNNGCSKVQQPQISIAKR</sequence>
<dbReference type="EMBL" id="CXWC01000015">
    <property type="protein sequence ID" value="CTQ78466.1"/>
    <property type="molecule type" value="Genomic_DNA"/>
</dbReference>
<evidence type="ECO:0000313" key="5">
    <source>
        <dbReference type="EMBL" id="CTQ78466.1"/>
    </source>
</evidence>
<dbReference type="GeneID" id="97672892"/>
<dbReference type="EC" id="3.6.3.25" evidence="5"/>
<proteinExistence type="predicted"/>
<dbReference type="GO" id="GO:0016887">
    <property type="term" value="F:ATP hydrolysis activity"/>
    <property type="evidence" value="ECO:0007669"/>
    <property type="project" value="InterPro"/>
</dbReference>
<keyword evidence="5" id="KW-0378">Hydrolase</keyword>
<evidence type="ECO:0000256" key="1">
    <source>
        <dbReference type="ARBA" id="ARBA00022448"/>
    </source>
</evidence>
<dbReference type="STRING" id="311410.LA5095_05073"/>
<keyword evidence="6" id="KW-1185">Reference proteome</keyword>
<accession>A0A0M7AX87</accession>
<dbReference type="AlphaFoldDB" id="A0A0M7AX87"/>